<dbReference type="PANTHER" id="PTHR11802:SF29">
    <property type="entry name" value="SERINE CARBOXYPEPTIDASE-LIKE 19"/>
    <property type="match status" value="1"/>
</dbReference>
<dbReference type="InterPro" id="IPR029058">
    <property type="entry name" value="AB_hydrolase_fold"/>
</dbReference>
<evidence type="ECO:0000256" key="1">
    <source>
        <dbReference type="ARBA" id="ARBA00009431"/>
    </source>
</evidence>
<organism evidence="2 3">
    <name type="scientific">Vitis vinifera</name>
    <name type="common">Grape</name>
    <dbReference type="NCBI Taxonomy" id="29760"/>
    <lineage>
        <taxon>Eukaryota</taxon>
        <taxon>Viridiplantae</taxon>
        <taxon>Streptophyta</taxon>
        <taxon>Embryophyta</taxon>
        <taxon>Tracheophyta</taxon>
        <taxon>Spermatophyta</taxon>
        <taxon>Magnoliopsida</taxon>
        <taxon>eudicotyledons</taxon>
        <taxon>Gunneridae</taxon>
        <taxon>Pentapetalae</taxon>
        <taxon>rosids</taxon>
        <taxon>Vitales</taxon>
        <taxon>Vitaceae</taxon>
        <taxon>Viteae</taxon>
        <taxon>Vitis</taxon>
    </lineage>
</organism>
<dbReference type="Pfam" id="PF00450">
    <property type="entry name" value="Peptidase_S10"/>
    <property type="match status" value="1"/>
</dbReference>
<dbReference type="SUPFAM" id="SSF53474">
    <property type="entry name" value="alpha/beta-Hydrolases"/>
    <property type="match status" value="1"/>
</dbReference>
<dbReference type="Proteomes" id="UP001227230">
    <property type="component" value="Chromosome 3"/>
</dbReference>
<protein>
    <submittedName>
        <fullName evidence="2">Uncharacterized protein</fullName>
    </submittedName>
</protein>
<evidence type="ECO:0000313" key="2">
    <source>
        <dbReference type="EMBL" id="WJZ84088.1"/>
    </source>
</evidence>
<gene>
    <name evidence="2" type="ORF">VitviT2T_003712</name>
</gene>
<comment type="similarity">
    <text evidence="1">Belongs to the peptidase S10 family.</text>
</comment>
<dbReference type="Gene3D" id="3.40.50.1820">
    <property type="entry name" value="alpha/beta hydrolase"/>
    <property type="match status" value="1"/>
</dbReference>
<reference evidence="2 3" key="1">
    <citation type="journal article" date="2023" name="Hortic Res">
        <title>The complete reference genome for grapevine (Vitis vinifera L.) genetics and breeding.</title>
        <authorList>
            <person name="Shi X."/>
            <person name="Cao S."/>
            <person name="Wang X."/>
            <person name="Huang S."/>
            <person name="Wang Y."/>
            <person name="Liu Z."/>
            <person name="Liu W."/>
            <person name="Leng X."/>
            <person name="Peng Y."/>
            <person name="Wang N."/>
            <person name="Wang Y."/>
            <person name="Ma Z."/>
            <person name="Xu X."/>
            <person name="Zhang F."/>
            <person name="Xue H."/>
            <person name="Zhong H."/>
            <person name="Wang Y."/>
            <person name="Zhang K."/>
            <person name="Velt A."/>
            <person name="Avia K."/>
            <person name="Holtgrawe D."/>
            <person name="Grimplet J."/>
            <person name="Matus J.T."/>
            <person name="Ware D."/>
            <person name="Wu X."/>
            <person name="Wang H."/>
            <person name="Liu C."/>
            <person name="Fang Y."/>
            <person name="Rustenholz C."/>
            <person name="Cheng Z."/>
            <person name="Xiao H."/>
            <person name="Zhou Y."/>
        </authorList>
    </citation>
    <scope>NUCLEOTIDE SEQUENCE [LARGE SCALE GENOMIC DNA]</scope>
    <source>
        <strain evidence="3">cv. Pinot noir / PN40024</strain>
        <tissue evidence="2">Leaf</tissue>
    </source>
</reference>
<proteinExistence type="inferred from homology"/>
<name>A0ABY9BMB1_VITVI</name>
<dbReference type="EMBL" id="CP126650">
    <property type="protein sequence ID" value="WJZ84088.1"/>
    <property type="molecule type" value="Genomic_DNA"/>
</dbReference>
<evidence type="ECO:0000313" key="3">
    <source>
        <dbReference type="Proteomes" id="UP001227230"/>
    </source>
</evidence>
<dbReference type="PANTHER" id="PTHR11802">
    <property type="entry name" value="SERINE PROTEASE FAMILY S10 SERINE CARBOXYPEPTIDASE"/>
    <property type="match status" value="1"/>
</dbReference>
<dbReference type="InterPro" id="IPR001563">
    <property type="entry name" value="Peptidase_S10"/>
</dbReference>
<accession>A0ABY9BMB1</accession>
<sequence length="51" mass="5748">MDDVLLFYYFVESERNPREDPLLLWLTGGPGCSAFSGLACEVGPLSFNYEK</sequence>
<keyword evidence="3" id="KW-1185">Reference proteome</keyword>